<evidence type="ECO:0000259" key="5">
    <source>
        <dbReference type="PROSITE" id="PS51202"/>
    </source>
</evidence>
<dbReference type="Pfam" id="PF02254">
    <property type="entry name" value="TrkA_N"/>
    <property type="match status" value="1"/>
</dbReference>
<dbReference type="InterPro" id="IPR006037">
    <property type="entry name" value="RCK_C"/>
</dbReference>
<feature type="domain" description="RCK C-terminal" evidence="5">
    <location>
        <begin position="134"/>
        <end position="219"/>
    </location>
</feature>
<dbReference type="Gene3D" id="3.40.50.720">
    <property type="entry name" value="NAD(P)-binding Rossmann-like Domain"/>
    <property type="match status" value="1"/>
</dbReference>
<evidence type="ECO:0000313" key="8">
    <source>
        <dbReference type="EMBL" id="CAB5034260.1"/>
    </source>
</evidence>
<sequence>MHVVVVGCGRVGTELATQLESTGHTVAIIDKSTSAFRRLPEEFSGVKITGFGFDRDHLQAAGIEKAGALAAVTNGDNTNILTARVARENFGIERVVARIYDPRRALIYERLGIPTVATVTWTTDQVLRRLLPADDLAHSWVDTTGAISLIELPIPTSWQGKKLAPLNEGGHFWLTAITRFGKATITDAKVVGQEGDVLHFMVEKDSKTQLQALLDQGPES</sequence>
<dbReference type="Gene3D" id="3.30.70.1450">
    <property type="entry name" value="Regulator of K+ conductance, C-terminal domain"/>
    <property type="match status" value="1"/>
</dbReference>
<dbReference type="EMBL" id="CAFBMM010000128">
    <property type="protein sequence ID" value="CAB4919081.1"/>
    <property type="molecule type" value="Genomic_DNA"/>
</dbReference>
<dbReference type="PRINTS" id="PR00335">
    <property type="entry name" value="KUPTAKETRKA"/>
</dbReference>
<organism evidence="8">
    <name type="scientific">freshwater metagenome</name>
    <dbReference type="NCBI Taxonomy" id="449393"/>
    <lineage>
        <taxon>unclassified sequences</taxon>
        <taxon>metagenomes</taxon>
        <taxon>ecological metagenomes</taxon>
    </lineage>
</organism>
<dbReference type="GO" id="GO:0005886">
    <property type="term" value="C:plasma membrane"/>
    <property type="evidence" value="ECO:0007669"/>
    <property type="project" value="InterPro"/>
</dbReference>
<feature type="domain" description="RCK N-terminal" evidence="4">
    <location>
        <begin position="1"/>
        <end position="118"/>
    </location>
</feature>
<protein>
    <submittedName>
        <fullName evidence="8">Unannotated protein</fullName>
    </submittedName>
</protein>
<evidence type="ECO:0000256" key="1">
    <source>
        <dbReference type="ARBA" id="ARBA00022538"/>
    </source>
</evidence>
<name>A0A6J7S1A1_9ZZZZ</name>
<dbReference type="GO" id="GO:0015079">
    <property type="term" value="F:potassium ion transmembrane transporter activity"/>
    <property type="evidence" value="ECO:0007669"/>
    <property type="project" value="InterPro"/>
</dbReference>
<dbReference type="EMBL" id="CAFBPQ010000108">
    <property type="protein sequence ID" value="CAB5034260.1"/>
    <property type="molecule type" value="Genomic_DNA"/>
</dbReference>
<gene>
    <name evidence="6" type="ORF">UFOPK2683_00128</name>
    <name evidence="7" type="ORF">UFOPK3605_01564</name>
    <name evidence="8" type="ORF">UFOPK4121_01709</name>
</gene>
<evidence type="ECO:0000256" key="3">
    <source>
        <dbReference type="ARBA" id="ARBA00023027"/>
    </source>
</evidence>
<keyword evidence="1" id="KW-0813">Transport</keyword>
<evidence type="ECO:0000313" key="7">
    <source>
        <dbReference type="EMBL" id="CAB4919081.1"/>
    </source>
</evidence>
<evidence type="ECO:0000256" key="2">
    <source>
        <dbReference type="ARBA" id="ARBA00022958"/>
    </source>
</evidence>
<dbReference type="PANTHER" id="PTHR43833">
    <property type="entry name" value="POTASSIUM CHANNEL PROTEIN 2-RELATED-RELATED"/>
    <property type="match status" value="1"/>
</dbReference>
<keyword evidence="1" id="KW-0633">Potassium transport</keyword>
<dbReference type="InterPro" id="IPR050721">
    <property type="entry name" value="Trk_Ktr_HKT_K-transport"/>
</dbReference>
<dbReference type="InterPro" id="IPR006036">
    <property type="entry name" value="K_uptake_TrkA"/>
</dbReference>
<keyword evidence="3" id="KW-0520">NAD</keyword>
<dbReference type="InterPro" id="IPR036721">
    <property type="entry name" value="RCK_C_sf"/>
</dbReference>
<dbReference type="SUPFAM" id="SSF51735">
    <property type="entry name" value="NAD(P)-binding Rossmann-fold domains"/>
    <property type="match status" value="1"/>
</dbReference>
<accession>A0A6J7S1A1</accession>
<dbReference type="InterPro" id="IPR003148">
    <property type="entry name" value="RCK_N"/>
</dbReference>
<dbReference type="EMBL" id="CAEZYK010000004">
    <property type="protein sequence ID" value="CAB4713406.1"/>
    <property type="molecule type" value="Genomic_DNA"/>
</dbReference>
<dbReference type="PROSITE" id="PS51202">
    <property type="entry name" value="RCK_C"/>
    <property type="match status" value="1"/>
</dbReference>
<proteinExistence type="predicted"/>
<dbReference type="AlphaFoldDB" id="A0A6J7S1A1"/>
<dbReference type="InterPro" id="IPR036291">
    <property type="entry name" value="NAD(P)-bd_dom_sf"/>
</dbReference>
<keyword evidence="1" id="KW-0406">Ion transport</keyword>
<dbReference type="PROSITE" id="PS51201">
    <property type="entry name" value="RCK_N"/>
    <property type="match status" value="1"/>
</dbReference>
<dbReference type="PANTHER" id="PTHR43833:SF8">
    <property type="entry name" value="TRK SYSTEM POTASSIUM UPTAKE PROTEIN TRKA"/>
    <property type="match status" value="1"/>
</dbReference>
<reference evidence="8" key="1">
    <citation type="submission" date="2020-05" db="EMBL/GenBank/DDBJ databases">
        <authorList>
            <person name="Chiriac C."/>
            <person name="Salcher M."/>
            <person name="Ghai R."/>
            <person name="Kavagutti S V."/>
        </authorList>
    </citation>
    <scope>NUCLEOTIDE SEQUENCE</scope>
</reference>
<keyword evidence="2" id="KW-0630">Potassium</keyword>
<evidence type="ECO:0000259" key="4">
    <source>
        <dbReference type="PROSITE" id="PS51201"/>
    </source>
</evidence>
<evidence type="ECO:0000313" key="6">
    <source>
        <dbReference type="EMBL" id="CAB4713406.1"/>
    </source>
</evidence>